<protein>
    <submittedName>
        <fullName evidence="2">Uncharacterized protein</fullName>
    </submittedName>
</protein>
<dbReference type="AlphaFoldDB" id="K0QZI5"/>
<comment type="caution">
    <text evidence="2">The sequence shown here is derived from an EMBL/GenBank/DDBJ whole genome shotgun (WGS) entry which is preliminary data.</text>
</comment>
<organism evidence="2 3">
    <name type="scientific">Thalassiosira oceanica</name>
    <name type="common">Marine diatom</name>
    <dbReference type="NCBI Taxonomy" id="159749"/>
    <lineage>
        <taxon>Eukaryota</taxon>
        <taxon>Sar</taxon>
        <taxon>Stramenopiles</taxon>
        <taxon>Ochrophyta</taxon>
        <taxon>Bacillariophyta</taxon>
        <taxon>Coscinodiscophyceae</taxon>
        <taxon>Thalassiosirophycidae</taxon>
        <taxon>Thalassiosirales</taxon>
        <taxon>Thalassiosiraceae</taxon>
        <taxon>Thalassiosira</taxon>
    </lineage>
</organism>
<dbReference type="EMBL" id="AGNL01048822">
    <property type="protein sequence ID" value="EJK45078.1"/>
    <property type="molecule type" value="Genomic_DNA"/>
</dbReference>
<dbReference type="Proteomes" id="UP000266841">
    <property type="component" value="Unassembled WGS sequence"/>
</dbReference>
<feature type="compositionally biased region" description="Basic and acidic residues" evidence="1">
    <location>
        <begin position="76"/>
        <end position="94"/>
    </location>
</feature>
<evidence type="ECO:0000313" key="3">
    <source>
        <dbReference type="Proteomes" id="UP000266841"/>
    </source>
</evidence>
<reference evidence="2 3" key="1">
    <citation type="journal article" date="2012" name="Genome Biol.">
        <title>Genome and low-iron response of an oceanic diatom adapted to chronic iron limitation.</title>
        <authorList>
            <person name="Lommer M."/>
            <person name="Specht M."/>
            <person name="Roy A.S."/>
            <person name="Kraemer L."/>
            <person name="Andreson R."/>
            <person name="Gutowska M.A."/>
            <person name="Wolf J."/>
            <person name="Bergner S.V."/>
            <person name="Schilhabel M.B."/>
            <person name="Klostermeier U.C."/>
            <person name="Beiko R.G."/>
            <person name="Rosenstiel P."/>
            <person name="Hippler M."/>
            <person name="Laroche J."/>
        </authorList>
    </citation>
    <scope>NUCLEOTIDE SEQUENCE [LARGE SCALE GENOMIC DNA]</scope>
    <source>
        <strain evidence="2 3">CCMP1005</strain>
    </source>
</reference>
<proteinExistence type="predicted"/>
<dbReference type="OrthoDB" id="194364at2759"/>
<feature type="region of interest" description="Disordered" evidence="1">
    <location>
        <begin position="15"/>
        <end position="46"/>
    </location>
</feature>
<name>K0QZI5_THAOC</name>
<evidence type="ECO:0000256" key="1">
    <source>
        <dbReference type="SAM" id="MobiDB-lite"/>
    </source>
</evidence>
<sequence length="287" mass="31132">MDVTKLFLASDFDEASFSPLEPSGHSRIGKQDAAADGAGDENPYITDECERQRKIIRLGSSRHSRPLGLLAPNKDPSARDSSHLLPVHKSERSSTKNTSRKNPTMKSTIAILSLLAVGSHAFAPSLPRVQPRTACNLVMTEAEITAILDQAHDCAEGECAVDDVEDLIAELRTQQKVLSERLDTIMNAVAHLQAANESSDRKTGEFGNPAACAFSCFGSEQNSQTVFSRIFWKKCLPADDVRALIKDVMRVFSTEKGQYANAFSGDIGSGAQTAYDVLPPKPWKAAP</sequence>
<gene>
    <name evidence="2" type="ORF">THAOC_36328</name>
</gene>
<dbReference type="eggNOG" id="ENOG502SBWK">
    <property type="taxonomic scope" value="Eukaryota"/>
</dbReference>
<keyword evidence="3" id="KW-1185">Reference proteome</keyword>
<accession>K0QZI5</accession>
<evidence type="ECO:0000313" key="2">
    <source>
        <dbReference type="EMBL" id="EJK45078.1"/>
    </source>
</evidence>
<feature type="region of interest" description="Disordered" evidence="1">
    <location>
        <begin position="65"/>
        <end position="103"/>
    </location>
</feature>